<dbReference type="OrthoDB" id="10043303at2759"/>
<protein>
    <recommendedName>
        <fullName evidence="3">OTU domain-containing protein</fullName>
    </recommendedName>
</protein>
<reference evidence="1" key="1">
    <citation type="submission" date="2018-11" db="EMBL/GenBank/DDBJ databases">
        <authorList>
            <person name="Alioto T."/>
            <person name="Alioto T."/>
        </authorList>
    </citation>
    <scope>NUCLEOTIDE SEQUENCE</scope>
</reference>
<proteinExistence type="predicted"/>
<name>A0A8B6CTQ6_MYTGA</name>
<dbReference type="Gene3D" id="3.90.70.80">
    <property type="match status" value="1"/>
</dbReference>
<accession>A0A8B6CTQ6</accession>
<evidence type="ECO:0000313" key="2">
    <source>
        <dbReference type="Proteomes" id="UP000596742"/>
    </source>
</evidence>
<sequence length="91" mass="10310">MPENLQNFLPVNVIGDGNCMARSISVACFGNEDGHAEVRCRIVIKMCCFPYVYMNNEHLSSHFLDKEAQCLLQTYAMFSNEYIPGDRLTLA</sequence>
<keyword evidence="2" id="KW-1185">Reference proteome</keyword>
<dbReference type="EMBL" id="UYJE01002218">
    <property type="protein sequence ID" value="VDI08687.1"/>
    <property type="molecule type" value="Genomic_DNA"/>
</dbReference>
<gene>
    <name evidence="1" type="ORF">MGAL_10B087254</name>
</gene>
<organism evidence="1 2">
    <name type="scientific">Mytilus galloprovincialis</name>
    <name type="common">Mediterranean mussel</name>
    <dbReference type="NCBI Taxonomy" id="29158"/>
    <lineage>
        <taxon>Eukaryota</taxon>
        <taxon>Metazoa</taxon>
        <taxon>Spiralia</taxon>
        <taxon>Lophotrochozoa</taxon>
        <taxon>Mollusca</taxon>
        <taxon>Bivalvia</taxon>
        <taxon>Autobranchia</taxon>
        <taxon>Pteriomorphia</taxon>
        <taxon>Mytilida</taxon>
        <taxon>Mytiloidea</taxon>
        <taxon>Mytilidae</taxon>
        <taxon>Mytilinae</taxon>
        <taxon>Mytilus</taxon>
    </lineage>
</organism>
<dbReference type="Proteomes" id="UP000596742">
    <property type="component" value="Unassembled WGS sequence"/>
</dbReference>
<comment type="caution">
    <text evidence="1">The sequence shown here is derived from an EMBL/GenBank/DDBJ whole genome shotgun (WGS) entry which is preliminary data.</text>
</comment>
<evidence type="ECO:0008006" key="3">
    <source>
        <dbReference type="Google" id="ProtNLM"/>
    </source>
</evidence>
<dbReference type="AlphaFoldDB" id="A0A8B6CTQ6"/>
<evidence type="ECO:0000313" key="1">
    <source>
        <dbReference type="EMBL" id="VDI08687.1"/>
    </source>
</evidence>